<dbReference type="Proteomes" id="UP000622448">
    <property type="component" value="Unassembled WGS sequence"/>
</dbReference>
<feature type="signal peptide" evidence="1">
    <location>
        <begin position="1"/>
        <end position="28"/>
    </location>
</feature>
<dbReference type="EMBL" id="JACOOA010000010">
    <property type="protein sequence ID" value="MBC5585727.1"/>
    <property type="molecule type" value="Genomic_DNA"/>
</dbReference>
<keyword evidence="3" id="KW-1185">Reference proteome</keyword>
<dbReference type="RefSeq" id="WP_186939710.1">
    <property type="nucleotide sequence ID" value="NZ_JACOOA010000010.1"/>
</dbReference>
<feature type="chain" id="PRO_5045085529" description="Cytochrome c domain-containing protein" evidence="1">
    <location>
        <begin position="29"/>
        <end position="125"/>
    </location>
</feature>
<sequence>MTSLNTKTATVAASALACALLVCALAGCAPKTTATASAAAENTASAPAAPATNTTSLIEGAANDGDVDTYCLSCHLRTDLPGWSKENVDAAMVESMLPTLSDDDVQALADYFAAVEPPAQSADQH</sequence>
<evidence type="ECO:0008006" key="4">
    <source>
        <dbReference type="Google" id="ProtNLM"/>
    </source>
</evidence>
<protein>
    <recommendedName>
        <fullName evidence="4">Cytochrome c domain-containing protein</fullName>
    </recommendedName>
</protein>
<evidence type="ECO:0000313" key="2">
    <source>
        <dbReference type="EMBL" id="MBC5585727.1"/>
    </source>
</evidence>
<gene>
    <name evidence="2" type="ORF">H8S61_16200</name>
</gene>
<name>A0ABR7BVU5_9ACTN</name>
<accession>A0ABR7BVU5</accession>
<evidence type="ECO:0000313" key="3">
    <source>
        <dbReference type="Proteomes" id="UP000622448"/>
    </source>
</evidence>
<dbReference type="PROSITE" id="PS51257">
    <property type="entry name" value="PROKAR_LIPOPROTEIN"/>
    <property type="match status" value="1"/>
</dbReference>
<comment type="caution">
    <text evidence="2">The sequence shown here is derived from an EMBL/GenBank/DDBJ whole genome shotgun (WGS) entry which is preliminary data.</text>
</comment>
<evidence type="ECO:0000256" key="1">
    <source>
        <dbReference type="SAM" id="SignalP"/>
    </source>
</evidence>
<proteinExistence type="predicted"/>
<organism evidence="2 3">
    <name type="scientific">Eggerthella hominis</name>
    <dbReference type="NCBI Taxonomy" id="2763043"/>
    <lineage>
        <taxon>Bacteria</taxon>
        <taxon>Bacillati</taxon>
        <taxon>Actinomycetota</taxon>
        <taxon>Coriobacteriia</taxon>
        <taxon>Eggerthellales</taxon>
        <taxon>Eggerthellaceae</taxon>
        <taxon>Eggerthella</taxon>
    </lineage>
</organism>
<reference evidence="2 3" key="1">
    <citation type="submission" date="2020-08" db="EMBL/GenBank/DDBJ databases">
        <title>Genome public.</title>
        <authorList>
            <person name="Liu C."/>
            <person name="Sun Q."/>
        </authorList>
    </citation>
    <scope>NUCLEOTIDE SEQUENCE [LARGE SCALE GENOMIC DNA]</scope>
    <source>
        <strain evidence="2 3">NSJ-70</strain>
    </source>
</reference>
<keyword evidence="1" id="KW-0732">Signal</keyword>